<feature type="domain" description="Transglycosylase SLT" evidence="1">
    <location>
        <begin position="44"/>
        <end position="195"/>
    </location>
</feature>
<proteinExistence type="predicted"/>
<dbReference type="SUPFAM" id="SSF53955">
    <property type="entry name" value="Lysozyme-like"/>
    <property type="match status" value="1"/>
</dbReference>
<sequence>MELRLARAPGKSRTGIFFLTSPITRPMISRTPNTLIKPAPVAVCVCLAVFLISGCMTPPPKAPENVCGIFDEKRSWYRAAQRARDRWKSPVGITMSFIYQESGFRANSRPERQRLLGVIPWKRKSSAKGYAQAIDATWKKYVKDAGDWFPDRTNFEDAVDFVGWYNYQSQRNLGISRTDAKSLYLAYHEGWRGYR</sequence>
<evidence type="ECO:0000313" key="2">
    <source>
        <dbReference type="EMBL" id="SVA01504.1"/>
    </source>
</evidence>
<dbReference type="CDD" id="cd00442">
    <property type="entry name" value="Lyz-like"/>
    <property type="match status" value="1"/>
</dbReference>
<organism evidence="2">
    <name type="scientific">marine metagenome</name>
    <dbReference type="NCBI Taxonomy" id="408172"/>
    <lineage>
        <taxon>unclassified sequences</taxon>
        <taxon>metagenomes</taxon>
        <taxon>ecological metagenomes</taxon>
    </lineage>
</organism>
<dbReference type="EMBL" id="UINC01002909">
    <property type="protein sequence ID" value="SVA01504.1"/>
    <property type="molecule type" value="Genomic_DNA"/>
</dbReference>
<evidence type="ECO:0000259" key="1">
    <source>
        <dbReference type="Pfam" id="PF19489"/>
    </source>
</evidence>
<dbReference type="InterPro" id="IPR045795">
    <property type="entry name" value="SLT_4"/>
</dbReference>
<feature type="non-terminal residue" evidence="2">
    <location>
        <position position="195"/>
    </location>
</feature>
<dbReference type="InterPro" id="IPR023346">
    <property type="entry name" value="Lysozyme-like_dom_sf"/>
</dbReference>
<accession>A0A381SDD5</accession>
<protein>
    <recommendedName>
        <fullName evidence="1">Transglycosylase SLT domain-containing protein</fullName>
    </recommendedName>
</protein>
<gene>
    <name evidence="2" type="ORF">METZ01_LOCUS54358</name>
</gene>
<dbReference type="Pfam" id="PF19489">
    <property type="entry name" value="SLT_4"/>
    <property type="match status" value="1"/>
</dbReference>
<dbReference type="AlphaFoldDB" id="A0A381SDD5"/>
<reference evidence="2" key="1">
    <citation type="submission" date="2018-05" db="EMBL/GenBank/DDBJ databases">
        <authorList>
            <person name="Lanie J.A."/>
            <person name="Ng W.-L."/>
            <person name="Kazmierczak K.M."/>
            <person name="Andrzejewski T.M."/>
            <person name="Davidsen T.M."/>
            <person name="Wayne K.J."/>
            <person name="Tettelin H."/>
            <person name="Glass J.I."/>
            <person name="Rusch D."/>
            <person name="Podicherti R."/>
            <person name="Tsui H.-C.T."/>
            <person name="Winkler M.E."/>
        </authorList>
    </citation>
    <scope>NUCLEOTIDE SEQUENCE</scope>
</reference>
<name>A0A381SDD5_9ZZZZ</name>
<dbReference type="Gene3D" id="1.10.530.10">
    <property type="match status" value="1"/>
</dbReference>